<reference evidence="1" key="2">
    <citation type="submission" date="2014-05" db="EMBL/GenBank/DDBJ databases">
        <title>The genome and life-stage specific transcriptomes of Globodera pallida elucidate key aspects of plant parasitism by a cyst nematode.</title>
        <authorList>
            <person name="Cotton J.A."/>
            <person name="Lilley C.J."/>
            <person name="Jones L.M."/>
            <person name="Kikuchi T."/>
            <person name="Reid A.J."/>
            <person name="Thorpe P."/>
            <person name="Tsai I.J."/>
            <person name="Beasley H."/>
            <person name="Blok V."/>
            <person name="Cock P.J.A."/>
            <person name="Van den Akker S.E."/>
            <person name="Holroyd N."/>
            <person name="Hunt M."/>
            <person name="Mantelin S."/>
            <person name="Naghra H."/>
            <person name="Pain A."/>
            <person name="Palomares-Rius J.E."/>
            <person name="Zarowiecki M."/>
            <person name="Berriman M."/>
            <person name="Jones J.T."/>
            <person name="Urwin P.E."/>
        </authorList>
    </citation>
    <scope>NUCLEOTIDE SEQUENCE [LARGE SCALE GENOMIC DNA]</scope>
    <source>
        <strain evidence="1">Lindley</strain>
    </source>
</reference>
<dbReference type="WBParaSite" id="GPLIN_001584100">
    <property type="protein sequence ID" value="GPLIN_001584100"/>
    <property type="gene ID" value="GPLIN_001584100"/>
</dbReference>
<name>A0A183CSI3_GLOPA</name>
<evidence type="ECO:0000313" key="1">
    <source>
        <dbReference type="Proteomes" id="UP000050741"/>
    </source>
</evidence>
<proteinExistence type="predicted"/>
<evidence type="ECO:0000313" key="2">
    <source>
        <dbReference type="WBParaSite" id="GPLIN_001584100"/>
    </source>
</evidence>
<keyword evidence="1" id="KW-1185">Reference proteome</keyword>
<protein>
    <submittedName>
        <fullName evidence="2">Uncharacterized protein</fullName>
    </submittedName>
</protein>
<sequence length="73" mass="8158">MVEKNANWLKRARTVCMNFYAAGDDNDNASKAATADEQPEQITYGPLSLFSTSFVVKPCEKRLQQLRGADCSR</sequence>
<reference evidence="1" key="1">
    <citation type="submission" date="2013-12" db="EMBL/GenBank/DDBJ databases">
        <authorList>
            <person name="Aslett M."/>
        </authorList>
    </citation>
    <scope>NUCLEOTIDE SEQUENCE [LARGE SCALE GENOMIC DNA]</scope>
    <source>
        <strain evidence="1">Lindley</strain>
    </source>
</reference>
<dbReference type="Proteomes" id="UP000050741">
    <property type="component" value="Unassembled WGS sequence"/>
</dbReference>
<accession>A0A183CSI3</accession>
<organism evidence="1 2">
    <name type="scientific">Globodera pallida</name>
    <name type="common">Potato cyst nematode worm</name>
    <name type="synonym">Heterodera pallida</name>
    <dbReference type="NCBI Taxonomy" id="36090"/>
    <lineage>
        <taxon>Eukaryota</taxon>
        <taxon>Metazoa</taxon>
        <taxon>Ecdysozoa</taxon>
        <taxon>Nematoda</taxon>
        <taxon>Chromadorea</taxon>
        <taxon>Rhabditida</taxon>
        <taxon>Tylenchina</taxon>
        <taxon>Tylenchomorpha</taxon>
        <taxon>Tylenchoidea</taxon>
        <taxon>Heteroderidae</taxon>
        <taxon>Heteroderinae</taxon>
        <taxon>Globodera</taxon>
    </lineage>
</organism>
<dbReference type="AlphaFoldDB" id="A0A183CSI3"/>
<reference evidence="2" key="3">
    <citation type="submission" date="2016-06" db="UniProtKB">
        <authorList>
            <consortium name="WormBaseParasite"/>
        </authorList>
    </citation>
    <scope>IDENTIFICATION</scope>
</reference>